<sequence length="68" mass="7506">MPLYYVNKRPQANGDHEVHSDSCFYISKIKEKEFLGLYDNCVGAVAKAKSIYSRANGCAFCSPACHTG</sequence>
<organism evidence="1 2">
    <name type="scientific">Vibrio phage vB_VipaK</name>
    <dbReference type="NCBI Taxonomy" id="2729570"/>
    <lineage>
        <taxon>Viruses</taxon>
        <taxon>Monodnaviria</taxon>
        <taxon>Loebvirae</taxon>
        <taxon>Hofneiviricota</taxon>
        <taxon>Faserviricetes</taxon>
        <taxon>Tubulavirales</taxon>
        <taxon>Inoviridae</taxon>
        <taxon>Versovirus</taxon>
        <taxon>Versovirus VipaK</taxon>
    </lineage>
</organism>
<evidence type="ECO:0000313" key="2">
    <source>
        <dbReference type="Proteomes" id="UP000828801"/>
    </source>
</evidence>
<dbReference type="EMBL" id="MT188664">
    <property type="protein sequence ID" value="QJD55402.1"/>
    <property type="molecule type" value="Genomic_DNA"/>
</dbReference>
<protein>
    <submittedName>
        <fullName evidence="1">Uncharacterized protein</fullName>
    </submittedName>
</protein>
<evidence type="ECO:0000313" key="1">
    <source>
        <dbReference type="EMBL" id="QJD55402.1"/>
    </source>
</evidence>
<dbReference type="Proteomes" id="UP000828801">
    <property type="component" value="Segment"/>
</dbReference>
<accession>A0AAE7A1J1</accession>
<proteinExistence type="predicted"/>
<keyword evidence="2" id="KW-1185">Reference proteome</keyword>
<reference evidence="1" key="1">
    <citation type="submission" date="2020-03" db="EMBL/GenBank/DDBJ databases">
        <title>Dynamic changes in Inoviridae prophage during population succession and invasion of Pacific-native Vibrio parahaemolyticus into United States North Atlantic coastal areas.</title>
        <authorList>
            <person name="Means J."/>
            <person name="Marcinqiwicz A."/>
            <person name="Foxall R."/>
            <person name="Xu F."/>
            <person name="Jones S."/>
            <person name="Cooper V."/>
            <person name="Whistler C."/>
        </authorList>
    </citation>
    <scope>NUCLEOTIDE SEQUENCE</scope>
</reference>
<name>A0AAE7A1J1_9VIRU</name>
<gene>
    <name evidence="1" type="ORF">vBVipaK_00004</name>
</gene>